<dbReference type="Gene3D" id="3.40.50.300">
    <property type="entry name" value="P-loop containing nucleotide triphosphate hydrolases"/>
    <property type="match status" value="2"/>
</dbReference>
<dbReference type="InterPro" id="IPR051347">
    <property type="entry name" value="Circadian_clock_KaiC-rel"/>
</dbReference>
<organism evidence="3 4">
    <name type="scientific">Ramlibacter monticola</name>
    <dbReference type="NCBI Taxonomy" id="1926872"/>
    <lineage>
        <taxon>Bacteria</taxon>
        <taxon>Pseudomonadati</taxon>
        <taxon>Pseudomonadota</taxon>
        <taxon>Betaproteobacteria</taxon>
        <taxon>Burkholderiales</taxon>
        <taxon>Comamonadaceae</taxon>
        <taxon>Ramlibacter</taxon>
    </lineage>
</organism>
<dbReference type="CDD" id="cd19485">
    <property type="entry name" value="KaiC-N"/>
    <property type="match status" value="1"/>
</dbReference>
<dbReference type="Proteomes" id="UP000599109">
    <property type="component" value="Unassembled WGS sequence"/>
</dbReference>
<dbReference type="InterPro" id="IPR014774">
    <property type="entry name" value="KaiC-like_dom"/>
</dbReference>
<dbReference type="SUPFAM" id="SSF52540">
    <property type="entry name" value="P-loop containing nucleoside triphosphate hydrolases"/>
    <property type="match status" value="2"/>
</dbReference>
<feature type="region of interest" description="Disordered" evidence="1">
    <location>
        <begin position="559"/>
        <end position="588"/>
    </location>
</feature>
<dbReference type="EMBL" id="JAEQNE010000006">
    <property type="protein sequence ID" value="MBL0393628.1"/>
    <property type="molecule type" value="Genomic_DNA"/>
</dbReference>
<dbReference type="InterPro" id="IPR047221">
    <property type="entry name" value="KaiC_N"/>
</dbReference>
<dbReference type="SMART" id="SM00382">
    <property type="entry name" value="AAA"/>
    <property type="match status" value="2"/>
</dbReference>
<evidence type="ECO:0000256" key="1">
    <source>
        <dbReference type="SAM" id="MobiDB-lite"/>
    </source>
</evidence>
<dbReference type="AlphaFoldDB" id="A0A936Z2N0"/>
<dbReference type="InterPro" id="IPR027417">
    <property type="entry name" value="P-loop_NTPase"/>
</dbReference>
<dbReference type="InterPro" id="IPR010624">
    <property type="entry name" value="KaiC_dom"/>
</dbReference>
<dbReference type="Pfam" id="PF06745">
    <property type="entry name" value="ATPase"/>
    <property type="match status" value="2"/>
</dbReference>
<keyword evidence="4" id="KW-1185">Reference proteome</keyword>
<accession>A0A936Z2N0</accession>
<evidence type="ECO:0000313" key="3">
    <source>
        <dbReference type="EMBL" id="MBL0393628.1"/>
    </source>
</evidence>
<dbReference type="PANTHER" id="PTHR42926">
    <property type="match status" value="1"/>
</dbReference>
<protein>
    <submittedName>
        <fullName evidence="3">Circadian clock protein KaiC</fullName>
    </submittedName>
</protein>
<reference evidence="3 4" key="1">
    <citation type="journal article" date="2017" name="Int. J. Syst. Evol. Microbiol.">
        <title>Ramlibacter monticola sp. nov., isolated from forest soil.</title>
        <authorList>
            <person name="Chaudhary D.K."/>
            <person name="Kim J."/>
        </authorList>
    </citation>
    <scope>NUCLEOTIDE SEQUENCE [LARGE SCALE GENOMIC DNA]</scope>
    <source>
        <strain evidence="3 4">KACC 19175</strain>
    </source>
</reference>
<sequence length="588" mass="64431">MAQKRSARSVPPPEQLRKTLTGISGLDEITEGGLPAGRPTLVCGAAGCGKTLLAAEFIVRGAVVHGEPGVIMTFEESTQELTDNMRSLGFDLDRLQRQRKVVLDYVRVERSEIQETGEYDLEGLFIRLAYAIDSIGAKRVVLDTIEALFAGLPNQAILRAELRRLFHWLKEKGVTAVITAERGDGTLTRYGLEEYVADCVILLDHRIVDQVSTRRLRIVKYRGSSHGTNEYPFLIGAHGLSVLPVTSLRLDHKVTEKRVGTGIPGLDEMLSGKGFYKGSSVLVSGAPGTGKSSVAASFAHAACSRGERALFFAYEESEGQLLRNMRSIGLDLGRWVRNGLLQIHASRPTLHGLEQHLVLMYDLVREFKPSVVVVDPISNLSNQREDVGLKLTLMRLIDFLKQEGVTAMFTSLTVDVATAIASSEVGVSSLMDSWLLLTNLAYNGERTRTLQVLKSRGMYHSNQVREFVFSDNGVDLIDVYLSGDRVLTGTARIAQEAQELAASQLRGSDHERRMRDLANRRRALDAQIAALTAEAEERAGEVEFAIAREKFEAEGLASRSREIAAASGRQKTARGPDGNGSKSARGAR</sequence>
<dbReference type="PROSITE" id="PS51146">
    <property type="entry name" value="KAIC"/>
    <property type="match status" value="2"/>
</dbReference>
<evidence type="ECO:0000313" key="4">
    <source>
        <dbReference type="Proteomes" id="UP000599109"/>
    </source>
</evidence>
<feature type="domain" description="KaiC" evidence="2">
    <location>
        <begin position="257"/>
        <end position="490"/>
    </location>
</feature>
<dbReference type="InterPro" id="IPR003593">
    <property type="entry name" value="AAA+_ATPase"/>
</dbReference>
<dbReference type="NCBIfam" id="NF006799">
    <property type="entry name" value="PRK09302.1"/>
    <property type="match status" value="1"/>
</dbReference>
<evidence type="ECO:0000259" key="2">
    <source>
        <dbReference type="PROSITE" id="PS51146"/>
    </source>
</evidence>
<dbReference type="GO" id="GO:0005524">
    <property type="term" value="F:ATP binding"/>
    <property type="evidence" value="ECO:0007669"/>
    <property type="project" value="InterPro"/>
</dbReference>
<proteinExistence type="predicted"/>
<comment type="caution">
    <text evidence="3">The sequence shown here is derived from an EMBL/GenBank/DDBJ whole genome shotgun (WGS) entry which is preliminary data.</text>
</comment>
<dbReference type="PANTHER" id="PTHR42926:SF1">
    <property type="entry name" value="CIRCADIAN CLOCK OSCILLATOR PROTEIN KAIC 1"/>
    <property type="match status" value="1"/>
</dbReference>
<name>A0A936Z2N0_9BURK</name>
<gene>
    <name evidence="3" type="primary">kaiC</name>
    <name evidence="3" type="ORF">JJ685_21000</name>
</gene>
<feature type="domain" description="KaiC" evidence="2">
    <location>
        <begin position="17"/>
        <end position="256"/>
    </location>
</feature>